<dbReference type="InterPro" id="IPR001789">
    <property type="entry name" value="Sig_transdc_resp-reg_receiver"/>
</dbReference>
<evidence type="ECO:0000259" key="3">
    <source>
        <dbReference type="PROSITE" id="PS50110"/>
    </source>
</evidence>
<evidence type="ECO:0000256" key="2">
    <source>
        <dbReference type="PROSITE-ProRule" id="PRU00169"/>
    </source>
</evidence>
<protein>
    <submittedName>
        <fullName evidence="4">Response regulator</fullName>
    </submittedName>
</protein>
<keyword evidence="1 2" id="KW-0597">Phosphoprotein</keyword>
<dbReference type="InterPro" id="IPR050595">
    <property type="entry name" value="Bact_response_regulator"/>
</dbReference>
<dbReference type="Proteomes" id="UP000019593">
    <property type="component" value="Chromosome"/>
</dbReference>
<dbReference type="PROSITE" id="PS50110">
    <property type="entry name" value="RESPONSE_REGULATORY"/>
    <property type="match status" value="1"/>
</dbReference>
<dbReference type="GO" id="GO:0000160">
    <property type="term" value="P:phosphorelay signal transduction system"/>
    <property type="evidence" value="ECO:0007669"/>
    <property type="project" value="InterPro"/>
</dbReference>
<dbReference type="SUPFAM" id="SSF52172">
    <property type="entry name" value="CheY-like"/>
    <property type="match status" value="1"/>
</dbReference>
<gene>
    <name evidence="4" type="ORF">roselon_00076</name>
</gene>
<dbReference type="PANTHER" id="PTHR44591:SF3">
    <property type="entry name" value="RESPONSE REGULATORY DOMAIN-CONTAINING PROTEIN"/>
    <property type="match status" value="1"/>
</dbReference>
<dbReference type="EMBL" id="CP004372">
    <property type="protein sequence ID" value="AHM02541.1"/>
    <property type="molecule type" value="Genomic_DNA"/>
</dbReference>
<dbReference type="Pfam" id="PF00072">
    <property type="entry name" value="Response_reg"/>
    <property type="match status" value="1"/>
</dbReference>
<dbReference type="CDD" id="cd00156">
    <property type="entry name" value="REC"/>
    <property type="match status" value="1"/>
</dbReference>
<dbReference type="InterPro" id="IPR011006">
    <property type="entry name" value="CheY-like_superfamily"/>
</dbReference>
<proteinExistence type="predicted"/>
<reference evidence="4 5" key="1">
    <citation type="submission" date="2013-03" db="EMBL/GenBank/DDBJ databases">
        <authorList>
            <person name="Fiebig A."/>
            <person name="Goeker M."/>
            <person name="Klenk H.-P.P."/>
        </authorList>
    </citation>
    <scope>NUCLEOTIDE SEQUENCE [LARGE SCALE GENOMIC DNA]</scope>
    <source>
        <strain evidence="5">DSM 19469</strain>
    </source>
</reference>
<sequence length="238" mass="25585">MDDALTDLTYHPRPSADRPLLGLTVLAVEDSVFSSEALRLMCQRSGARLRRADCIASAKRHLNVYRPTVAIVDLGLPDGSGLDLIGLMATITPRVPIIIGTSGSEREAAAQQARAAGADGFLPKPLDSLAAFQAELLRHLPPEFHPSVPREVETNAVQPDALALREDLTHAMHLLALERPPIGYLRRFLIGLARSVDDDALEGQALAMGSQGIGTHASDQAKLRALISQRLQAMPMAI</sequence>
<dbReference type="RefSeq" id="WP_025310485.1">
    <property type="nucleotide sequence ID" value="NZ_CP004372.1"/>
</dbReference>
<dbReference type="KEGG" id="red:roselon_00076"/>
<dbReference type="AlphaFoldDB" id="W8S1E3"/>
<evidence type="ECO:0000256" key="1">
    <source>
        <dbReference type="ARBA" id="ARBA00022553"/>
    </source>
</evidence>
<feature type="modified residue" description="4-aspartylphosphate" evidence="2">
    <location>
        <position position="73"/>
    </location>
</feature>
<keyword evidence="5" id="KW-1185">Reference proteome</keyword>
<dbReference type="PATRIC" id="fig|1294273.3.peg.70"/>
<dbReference type="eggNOG" id="COG2197">
    <property type="taxonomic scope" value="Bacteria"/>
</dbReference>
<organism evidence="4 5">
    <name type="scientific">Roseicyclus elongatus DSM 19469</name>
    <dbReference type="NCBI Taxonomy" id="1294273"/>
    <lineage>
        <taxon>Bacteria</taxon>
        <taxon>Pseudomonadati</taxon>
        <taxon>Pseudomonadota</taxon>
        <taxon>Alphaproteobacteria</taxon>
        <taxon>Rhodobacterales</taxon>
        <taxon>Roseobacteraceae</taxon>
        <taxon>Roseicyclus</taxon>
    </lineage>
</organism>
<dbReference type="PANTHER" id="PTHR44591">
    <property type="entry name" value="STRESS RESPONSE REGULATOR PROTEIN 1"/>
    <property type="match status" value="1"/>
</dbReference>
<dbReference type="STRING" id="1294273.roselon_00076"/>
<accession>W8S1E3</accession>
<dbReference type="SMART" id="SM00448">
    <property type="entry name" value="REC"/>
    <property type="match status" value="1"/>
</dbReference>
<dbReference type="HOGENOM" id="CLU_1174684_0_0_5"/>
<dbReference type="OrthoDB" id="7831674at2"/>
<evidence type="ECO:0000313" key="5">
    <source>
        <dbReference type="Proteomes" id="UP000019593"/>
    </source>
</evidence>
<evidence type="ECO:0000313" key="4">
    <source>
        <dbReference type="EMBL" id="AHM02541.1"/>
    </source>
</evidence>
<dbReference type="Gene3D" id="3.40.50.2300">
    <property type="match status" value="1"/>
</dbReference>
<name>W8S1E3_9RHOB</name>
<feature type="domain" description="Response regulatory" evidence="3">
    <location>
        <begin position="24"/>
        <end position="139"/>
    </location>
</feature>